<evidence type="ECO:0000313" key="2">
    <source>
        <dbReference type="EMBL" id="MCR6481973.1"/>
    </source>
</evidence>
<comment type="caution">
    <text evidence="2">The sequence shown here is derived from an EMBL/GenBank/DDBJ whole genome shotgun (WGS) entry which is preliminary data.</text>
</comment>
<dbReference type="RefSeq" id="WP_257918620.1">
    <property type="nucleotide sequence ID" value="NZ_JAMXQV010000002.1"/>
</dbReference>
<dbReference type="Proteomes" id="UP001144096">
    <property type="component" value="Unassembled WGS sequence"/>
</dbReference>
<dbReference type="PROSITE" id="PS50801">
    <property type="entry name" value="STAS"/>
    <property type="match status" value="1"/>
</dbReference>
<accession>A0A9X2SHL9</accession>
<feature type="domain" description="STAS" evidence="1">
    <location>
        <begin position="17"/>
        <end position="115"/>
    </location>
</feature>
<dbReference type="EMBL" id="JAMXQV010000002">
    <property type="protein sequence ID" value="MCR6481973.1"/>
    <property type="molecule type" value="Genomic_DNA"/>
</dbReference>
<dbReference type="Pfam" id="PF13466">
    <property type="entry name" value="STAS_2"/>
    <property type="match status" value="1"/>
</dbReference>
<dbReference type="GO" id="GO:0043856">
    <property type="term" value="F:anti-sigma factor antagonist activity"/>
    <property type="evidence" value="ECO:0007669"/>
    <property type="project" value="TreeGrafter"/>
</dbReference>
<dbReference type="PANTHER" id="PTHR33495:SF2">
    <property type="entry name" value="ANTI-SIGMA FACTOR ANTAGONIST TM_1081-RELATED"/>
    <property type="match status" value="1"/>
</dbReference>
<evidence type="ECO:0000313" key="3">
    <source>
        <dbReference type="Proteomes" id="UP001144096"/>
    </source>
</evidence>
<evidence type="ECO:0000259" key="1">
    <source>
        <dbReference type="PROSITE" id="PS50801"/>
    </source>
</evidence>
<dbReference type="InterPro" id="IPR036513">
    <property type="entry name" value="STAS_dom_sf"/>
</dbReference>
<dbReference type="PANTHER" id="PTHR33495">
    <property type="entry name" value="ANTI-SIGMA FACTOR ANTAGONIST TM_1081-RELATED-RELATED"/>
    <property type="match status" value="1"/>
</dbReference>
<dbReference type="Gene3D" id="3.30.750.24">
    <property type="entry name" value="STAS domain"/>
    <property type="match status" value="1"/>
</dbReference>
<name>A0A9X2SHL9_9PSEU</name>
<dbReference type="AlphaFoldDB" id="A0A9X2SHL9"/>
<sequence>MTLTCYWSTPDGATARVSIVGELQFPTADRLLRLVSDKLAGQAGVREVRLDCGELAFCDSSGLSTLLLVHRAVADAGARLHLDNRRPALDKLLALTGTMTYLTGETPASRARLDS</sequence>
<dbReference type="InterPro" id="IPR002645">
    <property type="entry name" value="STAS_dom"/>
</dbReference>
<dbReference type="CDD" id="cd07043">
    <property type="entry name" value="STAS_anti-anti-sigma_factors"/>
    <property type="match status" value="1"/>
</dbReference>
<dbReference type="SUPFAM" id="SSF52091">
    <property type="entry name" value="SpoIIaa-like"/>
    <property type="match status" value="1"/>
</dbReference>
<protein>
    <submittedName>
        <fullName evidence="2">STAS domain-containing protein</fullName>
    </submittedName>
</protein>
<keyword evidence="3" id="KW-1185">Reference proteome</keyword>
<reference evidence="2" key="1">
    <citation type="submission" date="2022-06" db="EMBL/GenBank/DDBJ databases">
        <title>Amycolatopsis iheyaensis sp. nov., a new species of the genus Amycolatopsis isolated from soil in Iheya island, Japan.</title>
        <authorList>
            <person name="Ngamcharungchit C."/>
            <person name="Kanto H."/>
            <person name="Take A."/>
            <person name="Intra B."/>
            <person name="Matsumoto A."/>
            <person name="Panbangred W."/>
            <person name="Inahashi Y."/>
        </authorList>
    </citation>
    <scope>NUCLEOTIDE SEQUENCE</scope>
    <source>
        <strain evidence="2">OK19-0408</strain>
    </source>
</reference>
<proteinExistence type="predicted"/>
<dbReference type="InterPro" id="IPR058548">
    <property type="entry name" value="MlaB-like_STAS"/>
</dbReference>
<gene>
    <name evidence="2" type="ORF">M8542_04015</name>
</gene>
<organism evidence="2 3">
    <name type="scientific">Amycolatopsis iheyensis</name>
    <dbReference type="NCBI Taxonomy" id="2945988"/>
    <lineage>
        <taxon>Bacteria</taxon>
        <taxon>Bacillati</taxon>
        <taxon>Actinomycetota</taxon>
        <taxon>Actinomycetes</taxon>
        <taxon>Pseudonocardiales</taxon>
        <taxon>Pseudonocardiaceae</taxon>
        <taxon>Amycolatopsis</taxon>
    </lineage>
</organism>